<keyword evidence="5 6" id="KW-0472">Membrane</keyword>
<evidence type="ECO:0000256" key="1">
    <source>
        <dbReference type="ARBA" id="ARBA00004370"/>
    </source>
</evidence>
<keyword evidence="4 6" id="KW-1133">Transmembrane helix</keyword>
<dbReference type="RefSeq" id="WP_160553220.1">
    <property type="nucleotide sequence ID" value="NZ_CP047650.1"/>
</dbReference>
<evidence type="ECO:0000256" key="6">
    <source>
        <dbReference type="RuleBase" id="RU363076"/>
    </source>
</evidence>
<name>A0A857J6S4_9BURK</name>
<protein>
    <recommendedName>
        <fullName evidence="6">SURF1-like protein</fullName>
    </recommendedName>
</protein>
<feature type="transmembrane region" description="Helical" evidence="6">
    <location>
        <begin position="191"/>
        <end position="211"/>
    </location>
</feature>
<keyword evidence="8" id="KW-1185">Reference proteome</keyword>
<keyword evidence="3 6" id="KW-0812">Transmembrane</keyword>
<dbReference type="PANTHER" id="PTHR23427:SF2">
    <property type="entry name" value="SURFEIT LOCUS PROTEIN 1"/>
    <property type="match status" value="1"/>
</dbReference>
<accession>A0A857J6S4</accession>
<dbReference type="AlphaFoldDB" id="A0A857J6S4"/>
<keyword evidence="6" id="KW-1003">Cell membrane</keyword>
<evidence type="ECO:0000256" key="3">
    <source>
        <dbReference type="ARBA" id="ARBA00022692"/>
    </source>
</evidence>
<proteinExistence type="inferred from homology"/>
<dbReference type="PROSITE" id="PS50895">
    <property type="entry name" value="SURF1"/>
    <property type="match status" value="1"/>
</dbReference>
<dbReference type="InterPro" id="IPR002994">
    <property type="entry name" value="Surf1/Shy1"/>
</dbReference>
<evidence type="ECO:0000256" key="2">
    <source>
        <dbReference type="ARBA" id="ARBA00007165"/>
    </source>
</evidence>
<comment type="similarity">
    <text evidence="2 6">Belongs to the SURF1 family.</text>
</comment>
<dbReference type="PANTHER" id="PTHR23427">
    <property type="entry name" value="SURFEIT LOCUS PROTEIN"/>
    <property type="match status" value="1"/>
</dbReference>
<dbReference type="Pfam" id="PF02104">
    <property type="entry name" value="SURF1"/>
    <property type="match status" value="1"/>
</dbReference>
<dbReference type="CDD" id="cd06662">
    <property type="entry name" value="SURF1"/>
    <property type="match status" value="1"/>
</dbReference>
<evidence type="ECO:0000313" key="8">
    <source>
        <dbReference type="Proteomes" id="UP000464787"/>
    </source>
</evidence>
<dbReference type="KEGG" id="xyk:GT347_16335"/>
<dbReference type="GO" id="GO:0005886">
    <property type="term" value="C:plasma membrane"/>
    <property type="evidence" value="ECO:0007669"/>
    <property type="project" value="UniProtKB-SubCell"/>
</dbReference>
<evidence type="ECO:0000256" key="5">
    <source>
        <dbReference type="ARBA" id="ARBA00023136"/>
    </source>
</evidence>
<dbReference type="EMBL" id="CP047650">
    <property type="protein sequence ID" value="QHI99407.1"/>
    <property type="molecule type" value="Genomic_DNA"/>
</dbReference>
<reference evidence="7 8" key="1">
    <citation type="submission" date="2020-01" db="EMBL/GenBank/DDBJ databases">
        <title>Genome sequencing of strain KACC 21265.</title>
        <authorList>
            <person name="Heo J."/>
            <person name="Kim S.-J."/>
            <person name="Kim J.-S."/>
            <person name="Hong S.-B."/>
            <person name="Kwon S.-W."/>
        </authorList>
    </citation>
    <scope>NUCLEOTIDE SEQUENCE [LARGE SCALE GENOMIC DNA]</scope>
    <source>
        <strain evidence="7 8">KACC 21265</strain>
    </source>
</reference>
<gene>
    <name evidence="7" type="ORF">GT347_16335</name>
</gene>
<organism evidence="7 8">
    <name type="scientific">Xylophilus rhododendri</name>
    <dbReference type="NCBI Taxonomy" id="2697032"/>
    <lineage>
        <taxon>Bacteria</taxon>
        <taxon>Pseudomonadati</taxon>
        <taxon>Pseudomonadota</taxon>
        <taxon>Betaproteobacteria</taxon>
        <taxon>Burkholderiales</taxon>
        <taxon>Xylophilus</taxon>
    </lineage>
</organism>
<dbReference type="Proteomes" id="UP000464787">
    <property type="component" value="Chromosome"/>
</dbReference>
<sequence length="220" mass="24741">MLVTAALGRWQLQRAAQKEAIEASMVQREALPELDGSSLAAGDTAALLDRRVHLRGRWLAQRTVYLDNRQMFGRPGFFVFTPLELSPQLVVLVQRGWIPRNFEDRSRLVPIQTPDGPVELHARIAGPPSRLYDFHSAAEGDSPIRQNLDLAAFRHETGLPLVALTAVQTGAAGEGLQREWPPVTLGVERHYGYAFQWFGLCALIVFLYAWFQFIRRPRAA</sequence>
<evidence type="ECO:0000256" key="4">
    <source>
        <dbReference type="ARBA" id="ARBA00022989"/>
    </source>
</evidence>
<dbReference type="InterPro" id="IPR045214">
    <property type="entry name" value="Surf1/Surf4"/>
</dbReference>
<evidence type="ECO:0000313" key="7">
    <source>
        <dbReference type="EMBL" id="QHI99407.1"/>
    </source>
</evidence>
<comment type="caution">
    <text evidence="6">Lacks conserved residue(s) required for the propagation of feature annotation.</text>
</comment>
<comment type="subcellular location">
    <subcellularLocation>
        <location evidence="6">Cell membrane</location>
        <topology evidence="6">Multi-pass membrane protein</topology>
    </subcellularLocation>
    <subcellularLocation>
        <location evidence="1">Membrane</location>
    </subcellularLocation>
</comment>